<gene>
    <name evidence="2" type="ORF">KDK92_04615</name>
</gene>
<keyword evidence="3" id="KW-1185">Reference proteome</keyword>
<dbReference type="InterPro" id="IPR050491">
    <property type="entry name" value="AmpC-like"/>
</dbReference>
<dbReference type="SUPFAM" id="SSF56601">
    <property type="entry name" value="beta-lactamase/transpeptidase-like"/>
    <property type="match status" value="1"/>
</dbReference>
<dbReference type="InterPro" id="IPR001466">
    <property type="entry name" value="Beta-lactam-related"/>
</dbReference>
<proteinExistence type="predicted"/>
<evidence type="ECO:0000259" key="1">
    <source>
        <dbReference type="Pfam" id="PF00144"/>
    </source>
</evidence>
<sequence>MVNRQMMDKVRINIDNYFNKLEGNERFSGVILVSINGEKVVCKGYGMANYELEIPNKSNARVRIGSVTKQFTAAIILQLCEKGLLNLDDTLDKYIPDYPDGNKVTIHHLLTHTSGIFNSTRIEGFLQSMRNKHSVEELINEFKHLPYDFEPGTKYSYSNSGYILLGYIIEKVSKMTYEEYLHKNIFDKSSMNDSGYDDFKKIIKGRASGYALAGEEKTLANCDFIDMSVPYAAGALYSTVEDLYNWNNKLIKGEILSENSLNQMLSKHVKTEECYYGYGLFLDDIELGGKVRKKVWHTGGIPGFLSCSKVFPDDDIQIIMITNIASEFFAPKVSDVEAIVFEHIQ</sequence>
<organism evidence="2 3">
    <name type="scientific">Oceanirhabdus seepicola</name>
    <dbReference type="NCBI Taxonomy" id="2828781"/>
    <lineage>
        <taxon>Bacteria</taxon>
        <taxon>Bacillati</taxon>
        <taxon>Bacillota</taxon>
        <taxon>Clostridia</taxon>
        <taxon>Eubacteriales</taxon>
        <taxon>Clostridiaceae</taxon>
        <taxon>Oceanirhabdus</taxon>
    </lineage>
</organism>
<dbReference type="InterPro" id="IPR012338">
    <property type="entry name" value="Beta-lactam/transpept-like"/>
</dbReference>
<dbReference type="Pfam" id="PF00144">
    <property type="entry name" value="Beta-lactamase"/>
    <property type="match status" value="1"/>
</dbReference>
<protein>
    <submittedName>
        <fullName evidence="2">Beta-lactamase family protein</fullName>
    </submittedName>
</protein>
<name>A0A9J6NYF1_9CLOT</name>
<dbReference type="PANTHER" id="PTHR46825">
    <property type="entry name" value="D-ALANYL-D-ALANINE-CARBOXYPEPTIDASE/ENDOPEPTIDASE AMPH"/>
    <property type="match status" value="1"/>
</dbReference>
<dbReference type="EMBL" id="JAGSOJ010000001">
    <property type="protein sequence ID" value="MCM1989014.1"/>
    <property type="molecule type" value="Genomic_DNA"/>
</dbReference>
<comment type="caution">
    <text evidence="2">The sequence shown here is derived from an EMBL/GenBank/DDBJ whole genome shotgun (WGS) entry which is preliminary data.</text>
</comment>
<reference evidence="2" key="1">
    <citation type="journal article" date="2021" name="mSystems">
        <title>Bacteria and Archaea Synergistically Convert Glycine Betaine to Biogenic Methane in the Formosa Cold Seep of the South China Sea.</title>
        <authorList>
            <person name="Li L."/>
            <person name="Zhang W."/>
            <person name="Zhang S."/>
            <person name="Song L."/>
            <person name="Sun Q."/>
            <person name="Zhang H."/>
            <person name="Xiang H."/>
            <person name="Dong X."/>
        </authorList>
    </citation>
    <scope>NUCLEOTIDE SEQUENCE</scope>
    <source>
        <strain evidence="2">ZWT</strain>
    </source>
</reference>
<dbReference type="PANTHER" id="PTHR46825:SF9">
    <property type="entry name" value="BETA-LACTAMASE-RELATED DOMAIN-CONTAINING PROTEIN"/>
    <property type="match status" value="1"/>
</dbReference>
<evidence type="ECO:0000313" key="2">
    <source>
        <dbReference type="EMBL" id="MCM1989014.1"/>
    </source>
</evidence>
<accession>A0A9J6NYF1</accession>
<dbReference type="AlphaFoldDB" id="A0A9J6NYF1"/>
<dbReference type="Proteomes" id="UP001056429">
    <property type="component" value="Unassembled WGS sequence"/>
</dbReference>
<dbReference type="RefSeq" id="WP_250857880.1">
    <property type="nucleotide sequence ID" value="NZ_JAGSOJ010000001.1"/>
</dbReference>
<evidence type="ECO:0000313" key="3">
    <source>
        <dbReference type="Proteomes" id="UP001056429"/>
    </source>
</evidence>
<reference evidence="2" key="2">
    <citation type="submission" date="2021-04" db="EMBL/GenBank/DDBJ databases">
        <authorList>
            <person name="Dong X."/>
        </authorList>
    </citation>
    <scope>NUCLEOTIDE SEQUENCE</scope>
    <source>
        <strain evidence="2">ZWT</strain>
    </source>
</reference>
<dbReference type="Gene3D" id="3.40.710.10">
    <property type="entry name" value="DD-peptidase/beta-lactamase superfamily"/>
    <property type="match status" value="1"/>
</dbReference>
<feature type="domain" description="Beta-lactamase-related" evidence="1">
    <location>
        <begin position="18"/>
        <end position="327"/>
    </location>
</feature>